<proteinExistence type="predicted"/>
<sequence>MDQVGQLSDDEYEVPAGALVALSDDDARGGDVVVPPQRVTKNKRKRKSRDSLTAKSDSALEQAASRLRQAVAQRCSCKTQCRKPFKDDTACFESMLRQRVRLLKMDKLQADEEAILCALGRFFLPALVFGTLREHYEQGHGQAPLVLNGREVCRHGFRLLLGVGKQRFEKLNTAARLGEECPGDNRFVPKEHETLGFKMWGDTGGAKRYRLEGVSLRCIFVVVAVIIVVVLLGTRLALPEQRFKQYMSDETYKPVTILHAPNAMRLARQQLAPRALASFERNWADHHKYRIAAQVWARGLMSWPNALALAESAFGAEVDG</sequence>
<keyword evidence="2" id="KW-0812">Transmembrane</keyword>
<protein>
    <submittedName>
        <fullName evidence="3">Uncharacterized protein</fullName>
    </submittedName>
</protein>
<keyword evidence="2" id="KW-1133">Transmembrane helix</keyword>
<organism evidence="3 4">
    <name type="scientific">Durusdinium trenchii</name>
    <dbReference type="NCBI Taxonomy" id="1381693"/>
    <lineage>
        <taxon>Eukaryota</taxon>
        <taxon>Sar</taxon>
        <taxon>Alveolata</taxon>
        <taxon>Dinophyceae</taxon>
        <taxon>Suessiales</taxon>
        <taxon>Symbiodiniaceae</taxon>
        <taxon>Durusdinium</taxon>
    </lineage>
</organism>
<comment type="caution">
    <text evidence="3">The sequence shown here is derived from an EMBL/GenBank/DDBJ whole genome shotgun (WGS) entry which is preliminary data.</text>
</comment>
<evidence type="ECO:0000313" key="3">
    <source>
        <dbReference type="EMBL" id="CAK8997174.1"/>
    </source>
</evidence>
<dbReference type="EMBL" id="CAXAMN010001991">
    <property type="protein sequence ID" value="CAK8997174.1"/>
    <property type="molecule type" value="Genomic_DNA"/>
</dbReference>
<evidence type="ECO:0000313" key="4">
    <source>
        <dbReference type="Proteomes" id="UP001642484"/>
    </source>
</evidence>
<evidence type="ECO:0000256" key="2">
    <source>
        <dbReference type="SAM" id="Phobius"/>
    </source>
</evidence>
<dbReference type="Proteomes" id="UP001642484">
    <property type="component" value="Unassembled WGS sequence"/>
</dbReference>
<evidence type="ECO:0000256" key="1">
    <source>
        <dbReference type="SAM" id="MobiDB-lite"/>
    </source>
</evidence>
<keyword evidence="2" id="KW-0472">Membrane</keyword>
<name>A0ABP0I6Z2_9DINO</name>
<reference evidence="3 4" key="1">
    <citation type="submission" date="2024-02" db="EMBL/GenBank/DDBJ databases">
        <authorList>
            <person name="Chen Y."/>
            <person name="Shah S."/>
            <person name="Dougan E. K."/>
            <person name="Thang M."/>
            <person name="Chan C."/>
        </authorList>
    </citation>
    <scope>NUCLEOTIDE SEQUENCE [LARGE SCALE GENOMIC DNA]</scope>
</reference>
<keyword evidence="4" id="KW-1185">Reference proteome</keyword>
<feature type="region of interest" description="Disordered" evidence="1">
    <location>
        <begin position="26"/>
        <end position="58"/>
    </location>
</feature>
<feature type="transmembrane region" description="Helical" evidence="2">
    <location>
        <begin position="219"/>
        <end position="238"/>
    </location>
</feature>
<gene>
    <name evidence="3" type="ORF">CCMP2556_LOCUS4747</name>
</gene>
<accession>A0ABP0I6Z2</accession>